<evidence type="ECO:0000313" key="3">
    <source>
        <dbReference type="Proteomes" id="UP000001040"/>
    </source>
</evidence>
<dbReference type="KEGG" id="vg:6973099"/>
<sequence>MTFSVFYKTHTPPRAGFLLSGGRMSALYERSQLTQVMISSAPATAETMDKAEYLRLDCTIKEVQFTAGQKQDIDVTTLCSTEQENINGLGASSEISMSGNFYLNQAQNALRDAYDNDTVYAFKVQFPSGKGFKFLAEVRQHTWSSGTNGVVAATFSLRLKGKPVSFVVPLAFVKNLDKTLTVNTGALLTMSVSANGGTPPYKYAWKKDGQPVDGQTTDTFSKPGAQSADAGKYTCVVTDSAEKAQSVTSVECTVTVSAAAG</sequence>
<dbReference type="SUPFAM" id="SSF48726">
    <property type="entry name" value="Immunoglobulin"/>
    <property type="match status" value="1"/>
</dbReference>
<keyword evidence="3" id="KW-1185">Reference proteome</keyword>
<dbReference type="Pfam" id="PF13927">
    <property type="entry name" value="Ig_3"/>
    <property type="match status" value="1"/>
</dbReference>
<dbReference type="EMBL" id="FJ184280">
    <property type="protein sequence ID" value="ACI32394.1"/>
    <property type="molecule type" value="Genomic_DNA"/>
</dbReference>
<accession>B6DZA6</accession>
<dbReference type="InterPro" id="IPR003599">
    <property type="entry name" value="Ig_sub"/>
</dbReference>
<protein>
    <submittedName>
        <fullName evidence="2">Putative tail protein</fullName>
    </submittedName>
</protein>
<dbReference type="Pfam" id="PF06199">
    <property type="entry name" value="Phage_tail_2"/>
    <property type="match status" value="1"/>
</dbReference>
<name>B6DZA6_9CAUD</name>
<organism evidence="2 3">
    <name type="scientific">Enterobacteria phage YYZ-2008</name>
    <dbReference type="NCBI Taxonomy" id="564886"/>
    <lineage>
        <taxon>Viruses</taxon>
        <taxon>Duplodnaviria</taxon>
        <taxon>Heunggongvirae</taxon>
        <taxon>Uroviricota</taxon>
        <taxon>Caudoviricetes</taxon>
        <taxon>Pankowvirus</taxon>
        <taxon>Pankowvirus YYZ2008</taxon>
    </lineage>
</organism>
<dbReference type="Gene3D" id="2.60.40.10">
    <property type="entry name" value="Immunoglobulins"/>
    <property type="match status" value="1"/>
</dbReference>
<reference evidence="2 3" key="1">
    <citation type="submission" date="2008-09" db="EMBL/GenBank/DDBJ databases">
        <authorList>
            <person name="Zhang Y."/>
            <person name="Laing C.R."/>
            <person name="Kropinski A."/>
            <person name="Gannon V.J.P."/>
        </authorList>
    </citation>
    <scope>NUCLEOTIDE SEQUENCE [LARGE SCALE GENOMIC DNA]</scope>
</reference>
<dbReference type="InterPro" id="IPR011855">
    <property type="entry name" value="Phgtail_TP901_1"/>
</dbReference>
<feature type="domain" description="Ig-like" evidence="1">
    <location>
        <begin position="163"/>
        <end position="248"/>
    </location>
</feature>
<dbReference type="GeneID" id="6973099"/>
<dbReference type="InterPro" id="IPR013783">
    <property type="entry name" value="Ig-like_fold"/>
</dbReference>
<dbReference type="SMART" id="SM00409">
    <property type="entry name" value="IG"/>
    <property type="match status" value="1"/>
</dbReference>
<dbReference type="PROSITE" id="PS50835">
    <property type="entry name" value="IG_LIKE"/>
    <property type="match status" value="1"/>
</dbReference>
<dbReference type="Proteomes" id="UP000001040">
    <property type="component" value="Segment"/>
</dbReference>
<dbReference type="RefSeq" id="YP_002274195.1">
    <property type="nucleotide sequence ID" value="NC_011356.1"/>
</dbReference>
<dbReference type="Gene3D" id="4.10.410.40">
    <property type="match status" value="1"/>
</dbReference>
<proteinExistence type="predicted"/>
<dbReference type="InterPro" id="IPR007110">
    <property type="entry name" value="Ig-like_dom"/>
</dbReference>
<dbReference type="InterPro" id="IPR036179">
    <property type="entry name" value="Ig-like_dom_sf"/>
</dbReference>
<dbReference type="OrthoDB" id="7360at10239"/>
<evidence type="ECO:0000259" key="1">
    <source>
        <dbReference type="PROSITE" id="PS50835"/>
    </source>
</evidence>
<evidence type="ECO:0000313" key="2">
    <source>
        <dbReference type="EMBL" id="ACI32394.1"/>
    </source>
</evidence>